<dbReference type="Gene3D" id="1.10.150.130">
    <property type="match status" value="1"/>
</dbReference>
<evidence type="ECO:0000313" key="9">
    <source>
        <dbReference type="Proteomes" id="UP000281170"/>
    </source>
</evidence>
<dbReference type="Proteomes" id="UP000054859">
    <property type="component" value="Unassembled WGS sequence"/>
</dbReference>
<dbReference type="InterPro" id="IPR002104">
    <property type="entry name" value="Integrase_catalytic"/>
</dbReference>
<evidence type="ECO:0000313" key="8">
    <source>
        <dbReference type="Proteomes" id="UP000054859"/>
    </source>
</evidence>
<dbReference type="GO" id="GO:0003677">
    <property type="term" value="F:DNA binding"/>
    <property type="evidence" value="ECO:0007669"/>
    <property type="project" value="UniProtKB-UniRule"/>
</dbReference>
<reference evidence="6 8" key="1">
    <citation type="submission" date="2015-11" db="EMBL/GenBank/DDBJ databases">
        <title>Identification of large and diverse effector repertoires of 38 Legionella species.</title>
        <authorList>
            <person name="Burstein D."/>
            <person name="Amaro F."/>
            <person name="Zusman T."/>
            <person name="Lifshitz Z."/>
            <person name="Cohen O."/>
            <person name="Gilbert J.A."/>
            <person name="Pupko T."/>
            <person name="Shuman H.A."/>
            <person name="Segal G."/>
        </authorList>
    </citation>
    <scope>NUCLEOTIDE SEQUENCE [LARGE SCALE GENOMIC DNA]</scope>
    <source>
        <strain evidence="6 8">1762-AUS-E</strain>
    </source>
</reference>
<dbReference type="EMBL" id="LR134433">
    <property type="protein sequence ID" value="VEH86073.1"/>
    <property type="molecule type" value="Genomic_DNA"/>
</dbReference>
<evidence type="ECO:0000256" key="2">
    <source>
        <dbReference type="ARBA" id="ARBA00023125"/>
    </source>
</evidence>
<dbReference type="InterPro" id="IPR010998">
    <property type="entry name" value="Integrase_recombinase_N"/>
</dbReference>
<dbReference type="KEGG" id="ladl:NCTC12735_01719"/>
<name>A0A0W0R0P1_9GAMM</name>
<dbReference type="PROSITE" id="PS51900">
    <property type="entry name" value="CB"/>
    <property type="match status" value="1"/>
</dbReference>
<dbReference type="Gene3D" id="1.10.443.10">
    <property type="entry name" value="Intergrase catalytic core"/>
    <property type="match status" value="1"/>
</dbReference>
<keyword evidence="1" id="KW-0229">DNA integration</keyword>
<keyword evidence="7" id="KW-0614">Plasmid</keyword>
<dbReference type="InterPro" id="IPR044068">
    <property type="entry name" value="CB"/>
</dbReference>
<proteinExistence type="predicted"/>
<dbReference type="GO" id="GO:0015074">
    <property type="term" value="P:DNA integration"/>
    <property type="evidence" value="ECO:0007669"/>
    <property type="project" value="UniProtKB-KW"/>
</dbReference>
<accession>A0A0W0R0P1</accession>
<protein>
    <submittedName>
        <fullName evidence="6">Site-specific tyrosine recombinase XerC</fullName>
    </submittedName>
</protein>
<dbReference type="RefSeq" id="WP_058462965.1">
    <property type="nucleotide sequence ID" value="NZ_CAAAHS010000001.1"/>
</dbReference>
<evidence type="ECO:0000313" key="7">
    <source>
        <dbReference type="EMBL" id="VEH86073.1"/>
    </source>
</evidence>
<dbReference type="GO" id="GO:0006310">
    <property type="term" value="P:DNA recombination"/>
    <property type="evidence" value="ECO:0007669"/>
    <property type="project" value="UniProtKB-KW"/>
</dbReference>
<dbReference type="Pfam" id="PF00589">
    <property type="entry name" value="Phage_integrase"/>
    <property type="match status" value="1"/>
</dbReference>
<dbReference type="PATRIC" id="fig|45056.6.peg.1962"/>
<dbReference type="OrthoDB" id="7354488at2"/>
<evidence type="ECO:0000256" key="4">
    <source>
        <dbReference type="PROSITE-ProRule" id="PRU01248"/>
    </source>
</evidence>
<feature type="domain" description="Core-binding (CB)" evidence="5">
    <location>
        <begin position="8"/>
        <end position="98"/>
    </location>
</feature>
<organism evidence="6 8">
    <name type="scientific">Legionella adelaidensis</name>
    <dbReference type="NCBI Taxonomy" id="45056"/>
    <lineage>
        <taxon>Bacteria</taxon>
        <taxon>Pseudomonadati</taxon>
        <taxon>Pseudomonadota</taxon>
        <taxon>Gammaproteobacteria</taxon>
        <taxon>Legionellales</taxon>
        <taxon>Legionellaceae</taxon>
        <taxon>Legionella</taxon>
    </lineage>
</organism>
<evidence type="ECO:0000256" key="1">
    <source>
        <dbReference type="ARBA" id="ARBA00022908"/>
    </source>
</evidence>
<geneLocation type="plasmid" evidence="7 9">
    <name>24</name>
</geneLocation>
<dbReference type="SUPFAM" id="SSF56349">
    <property type="entry name" value="DNA breaking-rejoining enzymes"/>
    <property type="match status" value="1"/>
</dbReference>
<reference evidence="7 9" key="2">
    <citation type="submission" date="2018-12" db="EMBL/GenBank/DDBJ databases">
        <authorList>
            <consortium name="Pathogen Informatics"/>
        </authorList>
    </citation>
    <scope>NUCLEOTIDE SEQUENCE [LARGE SCALE GENOMIC DNA]</scope>
    <source>
        <strain evidence="7 9">NCTC12735</strain>
        <plasmid evidence="9">24</plasmid>
    </source>
</reference>
<dbReference type="InterPro" id="IPR011010">
    <property type="entry name" value="DNA_brk_join_enz"/>
</dbReference>
<evidence type="ECO:0000256" key="3">
    <source>
        <dbReference type="ARBA" id="ARBA00023172"/>
    </source>
</evidence>
<dbReference type="InterPro" id="IPR013762">
    <property type="entry name" value="Integrase-like_cat_sf"/>
</dbReference>
<dbReference type="EMBL" id="LNKA01000019">
    <property type="protein sequence ID" value="KTC64605.1"/>
    <property type="molecule type" value="Genomic_DNA"/>
</dbReference>
<sequence>MKKTKYNSQNELIKTKFFGMLENAKGRDPKTVDCYVKAIHEFEVYSNFLDFKKFNTKLAVGFKEYLSDKKNMRTGQNISKSYLRHCTSQLREFFEWLSRQKGYDRYIQYDDVQYFTLSRNNRNKARATNYQESYTIEEIISTIRKMPSGTPIEMRNKAIISLALLTTPRISALQTARIGSIKYYRDFDAWAFVQNPNLVDTKFAKHITAFFIGNVQDLYKNVLDFVEFLKLQGFTDTCPLFPRIISSFTKEGLPCLVLEKDFVKSQSTIRAIFKQAFHNNDLPYHKPHSFRHAITRRMMRSDRSPLLISNLAQNLGHEKDQGVIISCYGTSPEHDRAGILKAFELE</sequence>
<keyword evidence="8" id="KW-1185">Reference proteome</keyword>
<evidence type="ECO:0000259" key="5">
    <source>
        <dbReference type="PROSITE" id="PS51900"/>
    </source>
</evidence>
<evidence type="ECO:0000313" key="6">
    <source>
        <dbReference type="EMBL" id="KTC64605.1"/>
    </source>
</evidence>
<dbReference type="Proteomes" id="UP000281170">
    <property type="component" value="Plasmid 24"/>
</dbReference>
<dbReference type="AlphaFoldDB" id="A0A0W0R0P1"/>
<keyword evidence="2 4" id="KW-0238">DNA-binding</keyword>
<gene>
    <name evidence="6" type="ORF">Lade_1899</name>
    <name evidence="7" type="ORF">NCTC12735_01719</name>
</gene>
<keyword evidence="3" id="KW-0233">DNA recombination</keyword>
<dbReference type="STRING" id="45056.Lade_1899"/>